<feature type="active site" evidence="9">
    <location>
        <position position="169"/>
    </location>
</feature>
<accession>A0AAN1IA32</accession>
<evidence type="ECO:0000256" key="5">
    <source>
        <dbReference type="ARBA" id="ARBA00022749"/>
    </source>
</evidence>
<dbReference type="FunFam" id="3.40.50.880:FF:000001">
    <property type="entry name" value="GMP synthase [glutamine-hydrolyzing]"/>
    <property type="match status" value="1"/>
</dbReference>
<evidence type="ECO:0000256" key="9">
    <source>
        <dbReference type="HAMAP-Rule" id="MF_00344"/>
    </source>
</evidence>
<dbReference type="EMBL" id="CABWKB010000017">
    <property type="protein sequence ID" value="VWQ23410.1"/>
    <property type="molecule type" value="Genomic_DNA"/>
</dbReference>
<dbReference type="SUPFAM" id="SSF52317">
    <property type="entry name" value="Class I glutamine amidotransferase-like"/>
    <property type="match status" value="1"/>
</dbReference>
<dbReference type="Gene3D" id="3.40.50.620">
    <property type="entry name" value="HUPs"/>
    <property type="match status" value="1"/>
</dbReference>
<dbReference type="NCBIfam" id="TIGR00888">
    <property type="entry name" value="guaA_Nterm"/>
    <property type="match status" value="1"/>
</dbReference>
<dbReference type="PANTHER" id="PTHR11922:SF2">
    <property type="entry name" value="GMP SYNTHASE [GLUTAMINE-HYDROLYZING]"/>
    <property type="match status" value="1"/>
</dbReference>
<dbReference type="PRINTS" id="PR00099">
    <property type="entry name" value="CPSGATASE"/>
</dbReference>
<sequence>MANGPVLVVDFGAQYAQLIARRVREAGVYSELVPHSMPVDEILAKDPKAIILSGGPASVFEPGAPTIDTKVFESGIPVLGICYGFQVMAYELGGKVDKAALGEYGKTEAAIDDAEGILADSPAEQTTWMSHGVAVEQAPAGFTVLAHTEGAPVAAMADESRKLYGVQWHPEVKHSPLGQKLIENFLHRCAALPNDWDASSIIEDQVKKIREKVGDAEVICGLSGGVDSAVAAALVHKAIGDQLTCVFVDHGLLRKGEVEQVKHDFVAATGIKLITVDAADDFLKALKGVSEPERKRKIIGEKFIRTFEKAQRQVLEEAGARGKEVKFLVQGTLYPDVVESGGGDGAANIKSHHNVGGLPKDIKFQLIEPLRTLFKDEVRAIGTELGLPDEIVWRQPFPGPGLGIRIIGEITKERLDLLREADAIAREELSKAGLDRDIWQCPVVLLADVHSVGVQGDERTYGSPIVLRPVSSEDAMTADWSRVPYDVLATISTRITNECRQINRVVLDCTSKPPATIEWE</sequence>
<dbReference type="InterPro" id="IPR022955">
    <property type="entry name" value="GMP_synthase"/>
</dbReference>
<dbReference type="InterPro" id="IPR025777">
    <property type="entry name" value="GMPS_ATP_PPase_dom"/>
</dbReference>
<dbReference type="InterPro" id="IPR004739">
    <property type="entry name" value="GMP_synth_GATase"/>
</dbReference>
<dbReference type="EC" id="6.3.5.2" evidence="9"/>
<dbReference type="NCBIfam" id="NF000848">
    <property type="entry name" value="PRK00074.1"/>
    <property type="match status" value="1"/>
</dbReference>
<evidence type="ECO:0000259" key="11">
    <source>
        <dbReference type="PROSITE" id="PS51553"/>
    </source>
</evidence>
<evidence type="ECO:0000256" key="10">
    <source>
        <dbReference type="PROSITE-ProRule" id="PRU00886"/>
    </source>
</evidence>
<keyword evidence="7 9" id="KW-0067">ATP-binding</keyword>
<evidence type="ECO:0000313" key="13">
    <source>
        <dbReference type="EMBL" id="VWQ23410.1"/>
    </source>
</evidence>
<evidence type="ECO:0000313" key="15">
    <source>
        <dbReference type="Proteomes" id="UP000494173"/>
    </source>
</evidence>
<dbReference type="PRINTS" id="PR00097">
    <property type="entry name" value="ANTSNTHASEII"/>
</dbReference>
<dbReference type="FunFam" id="3.40.50.620:FF:000001">
    <property type="entry name" value="GMP synthase [glutamine-hydrolyzing]"/>
    <property type="match status" value="1"/>
</dbReference>
<dbReference type="InterPro" id="IPR014729">
    <property type="entry name" value="Rossmann-like_a/b/a_fold"/>
</dbReference>
<keyword evidence="3 9" id="KW-0436">Ligase</keyword>
<dbReference type="InterPro" id="IPR001674">
    <property type="entry name" value="GMP_synth_C"/>
</dbReference>
<proteinExistence type="inferred from homology"/>
<dbReference type="Pfam" id="PF02540">
    <property type="entry name" value="NAD_synthase"/>
    <property type="match status" value="1"/>
</dbReference>
<dbReference type="HAMAP" id="MF_00344">
    <property type="entry name" value="GMP_synthase"/>
    <property type="match status" value="1"/>
</dbReference>
<feature type="active site" evidence="9">
    <location>
        <position position="171"/>
    </location>
</feature>
<dbReference type="AlphaFoldDB" id="A0AAN1IA32"/>
<feature type="binding site" evidence="10">
    <location>
        <begin position="223"/>
        <end position="229"/>
    </location>
    <ligand>
        <name>ATP</name>
        <dbReference type="ChEBI" id="CHEBI:30616"/>
    </ligand>
</feature>
<evidence type="ECO:0000256" key="1">
    <source>
        <dbReference type="ARBA" id="ARBA00002332"/>
    </source>
</evidence>
<dbReference type="Gene3D" id="3.40.50.880">
    <property type="match status" value="1"/>
</dbReference>
<dbReference type="RefSeq" id="WP_003831873.1">
    <property type="nucleotide sequence ID" value="NZ_BAABSL010000009.1"/>
</dbReference>
<evidence type="ECO:0000256" key="3">
    <source>
        <dbReference type="ARBA" id="ARBA00022598"/>
    </source>
</evidence>
<dbReference type="PRINTS" id="PR00096">
    <property type="entry name" value="GATASE"/>
</dbReference>
<comment type="subunit">
    <text evidence="9">Homodimer.</text>
</comment>
<keyword evidence="6 9" id="KW-0658">Purine biosynthesis</keyword>
<dbReference type="Proteomes" id="UP000232609">
    <property type="component" value="Chromosome"/>
</dbReference>
<reference evidence="12 14" key="1">
    <citation type="submission" date="2017-05" db="EMBL/GenBank/DDBJ databases">
        <title>Comparative genomics and methylome analysis of the gut commensal Bifidobacterium breve.</title>
        <authorList>
            <person name="Bottacini F."/>
            <person name="Morrissey R."/>
            <person name="Roberts R.J."/>
            <person name="James K."/>
            <person name="van Breen J."/>
            <person name="Egan M."/>
            <person name="Lambert J."/>
            <person name="van Limpt K."/>
            <person name="Stanton C."/>
            <person name="Knol J."/>
            <person name="O' Connell Motherway M."/>
            <person name="van Sinderen D."/>
        </authorList>
    </citation>
    <scope>NUCLEOTIDE SEQUENCE [LARGE SCALE GENOMIC DNA]</scope>
    <source>
        <strain evidence="12 14">NRBB51</strain>
    </source>
</reference>
<dbReference type="Pfam" id="PF00117">
    <property type="entry name" value="GATase"/>
    <property type="match status" value="1"/>
</dbReference>
<gene>
    <name evidence="13" type="primary">guaA_2</name>
    <name evidence="9" type="synonym">guaA</name>
    <name evidence="13" type="ORF">BIFLH24_01619</name>
    <name evidence="12" type="ORF">NRBB51_0744</name>
</gene>
<comment type="pathway">
    <text evidence="2 9">Purine metabolism; GMP biosynthesis; GMP from XMP (L-Gln route): step 1/1.</text>
</comment>
<evidence type="ECO:0000256" key="7">
    <source>
        <dbReference type="ARBA" id="ARBA00022840"/>
    </source>
</evidence>
<protein>
    <recommendedName>
        <fullName evidence="9">GMP synthase [glutamine-hydrolyzing]</fullName>
        <ecNumber evidence="9">6.3.5.2</ecNumber>
    </recommendedName>
    <alternativeName>
        <fullName evidence="9">GMP synthetase</fullName>
    </alternativeName>
    <alternativeName>
        <fullName evidence="9">Glutamine amidotransferase</fullName>
    </alternativeName>
</protein>
<organism evidence="12 14">
    <name type="scientific">Bifidobacterium breve</name>
    <dbReference type="NCBI Taxonomy" id="1685"/>
    <lineage>
        <taxon>Bacteria</taxon>
        <taxon>Bacillati</taxon>
        <taxon>Actinomycetota</taxon>
        <taxon>Actinomycetes</taxon>
        <taxon>Bifidobacteriales</taxon>
        <taxon>Bifidobacteriaceae</taxon>
        <taxon>Bifidobacterium</taxon>
    </lineage>
</organism>
<dbReference type="PANTHER" id="PTHR11922">
    <property type="entry name" value="GMP SYNTHASE-RELATED"/>
    <property type="match status" value="1"/>
</dbReference>
<dbReference type="EMBL" id="CP021392">
    <property type="protein sequence ID" value="AUD80841.1"/>
    <property type="molecule type" value="Genomic_DNA"/>
</dbReference>
<keyword evidence="5 9" id="KW-0332">GMP biosynthesis</keyword>
<dbReference type="PROSITE" id="PS51553">
    <property type="entry name" value="GMPS_ATP_PPASE"/>
    <property type="match status" value="1"/>
</dbReference>
<dbReference type="InterPro" id="IPR022310">
    <property type="entry name" value="NAD/GMP_synthase"/>
</dbReference>
<keyword evidence="4 9" id="KW-0547">Nucleotide-binding</keyword>
<dbReference type="InterPro" id="IPR017926">
    <property type="entry name" value="GATASE"/>
</dbReference>
<name>A0AAN1IA32_BIFBR</name>
<dbReference type="Gene3D" id="3.30.300.10">
    <property type="match status" value="1"/>
</dbReference>
<evidence type="ECO:0000313" key="14">
    <source>
        <dbReference type="Proteomes" id="UP000232609"/>
    </source>
</evidence>
<reference evidence="13 15" key="2">
    <citation type="submission" date="2019-10" db="EMBL/GenBank/DDBJ databases">
        <authorList>
            <consortium name="Melissa Lawson"/>
            <person name="O'neill I."/>
        </authorList>
    </citation>
    <scope>NUCLEOTIDE SEQUENCE [LARGE SCALE GENOMIC DNA]</scope>
    <source>
        <strain evidence="13">LH_24</strain>
    </source>
</reference>
<evidence type="ECO:0000256" key="6">
    <source>
        <dbReference type="ARBA" id="ARBA00022755"/>
    </source>
</evidence>
<dbReference type="SUPFAM" id="SSF54810">
    <property type="entry name" value="GMP synthetase C-terminal dimerisation domain"/>
    <property type="match status" value="1"/>
</dbReference>
<evidence type="ECO:0000256" key="2">
    <source>
        <dbReference type="ARBA" id="ARBA00005153"/>
    </source>
</evidence>
<dbReference type="Proteomes" id="UP000494173">
    <property type="component" value="Unassembled WGS sequence"/>
</dbReference>
<comment type="catalytic activity">
    <reaction evidence="9">
        <text>XMP + L-glutamine + ATP + H2O = GMP + L-glutamate + AMP + diphosphate + 2 H(+)</text>
        <dbReference type="Rhea" id="RHEA:11680"/>
        <dbReference type="ChEBI" id="CHEBI:15377"/>
        <dbReference type="ChEBI" id="CHEBI:15378"/>
        <dbReference type="ChEBI" id="CHEBI:29985"/>
        <dbReference type="ChEBI" id="CHEBI:30616"/>
        <dbReference type="ChEBI" id="CHEBI:33019"/>
        <dbReference type="ChEBI" id="CHEBI:57464"/>
        <dbReference type="ChEBI" id="CHEBI:58115"/>
        <dbReference type="ChEBI" id="CHEBI:58359"/>
        <dbReference type="ChEBI" id="CHEBI:456215"/>
        <dbReference type="EC" id="6.3.5.2"/>
    </reaction>
</comment>
<dbReference type="GO" id="GO:0003921">
    <property type="term" value="F:GMP synthase activity"/>
    <property type="evidence" value="ECO:0007669"/>
    <property type="project" value="InterPro"/>
</dbReference>
<dbReference type="PROSITE" id="PS51273">
    <property type="entry name" value="GATASE_TYPE_1"/>
    <property type="match status" value="1"/>
</dbReference>
<dbReference type="GO" id="GO:0005524">
    <property type="term" value="F:ATP binding"/>
    <property type="evidence" value="ECO:0007669"/>
    <property type="project" value="UniProtKB-UniRule"/>
</dbReference>
<feature type="active site" description="Nucleophile" evidence="9">
    <location>
        <position position="82"/>
    </location>
</feature>
<evidence type="ECO:0000313" key="12">
    <source>
        <dbReference type="EMBL" id="AUD80841.1"/>
    </source>
</evidence>
<keyword evidence="8 9" id="KW-0315">Glutamine amidotransferase</keyword>
<feature type="domain" description="GMPS ATP-PPase" evidence="11">
    <location>
        <begin position="196"/>
        <end position="394"/>
    </location>
</feature>
<dbReference type="CDD" id="cd01997">
    <property type="entry name" value="GMP_synthase_C"/>
    <property type="match status" value="1"/>
</dbReference>
<dbReference type="FunFam" id="3.30.300.10:FF:000002">
    <property type="entry name" value="GMP synthase [glutamine-hydrolyzing]"/>
    <property type="match status" value="1"/>
</dbReference>
<dbReference type="SUPFAM" id="SSF52402">
    <property type="entry name" value="Adenine nucleotide alpha hydrolases-like"/>
    <property type="match status" value="1"/>
</dbReference>
<evidence type="ECO:0000256" key="4">
    <source>
        <dbReference type="ARBA" id="ARBA00022741"/>
    </source>
</evidence>
<dbReference type="GO" id="GO:0005829">
    <property type="term" value="C:cytosol"/>
    <property type="evidence" value="ECO:0007669"/>
    <property type="project" value="TreeGrafter"/>
</dbReference>
<evidence type="ECO:0000256" key="8">
    <source>
        <dbReference type="ARBA" id="ARBA00022962"/>
    </source>
</evidence>
<comment type="function">
    <text evidence="1 9">Catalyzes the synthesis of GMP from XMP.</text>
</comment>
<dbReference type="Pfam" id="PF00958">
    <property type="entry name" value="GMP_synt_C"/>
    <property type="match status" value="1"/>
</dbReference>
<dbReference type="CDD" id="cd01742">
    <property type="entry name" value="GATase1_GMP_Synthase"/>
    <property type="match status" value="1"/>
</dbReference>
<dbReference type="NCBIfam" id="TIGR00884">
    <property type="entry name" value="guaA_Cterm"/>
    <property type="match status" value="1"/>
</dbReference>
<dbReference type="InterPro" id="IPR029062">
    <property type="entry name" value="Class_I_gatase-like"/>
</dbReference>